<keyword evidence="1" id="KW-1133">Transmembrane helix</keyword>
<dbReference type="AlphaFoldDB" id="A0A7X6BPF4"/>
<evidence type="ECO:0000313" key="2">
    <source>
        <dbReference type="EMBL" id="NJC41720.1"/>
    </source>
</evidence>
<dbReference type="Proteomes" id="UP000587415">
    <property type="component" value="Unassembled WGS sequence"/>
</dbReference>
<keyword evidence="1" id="KW-0812">Transmembrane</keyword>
<proteinExistence type="predicted"/>
<evidence type="ECO:0000313" key="3">
    <source>
        <dbReference type="Proteomes" id="UP000587415"/>
    </source>
</evidence>
<feature type="transmembrane region" description="Helical" evidence="1">
    <location>
        <begin position="20"/>
        <end position="40"/>
    </location>
</feature>
<protein>
    <submittedName>
        <fullName evidence="2">Uncharacterized protein</fullName>
    </submittedName>
</protein>
<keyword evidence="3" id="KW-1185">Reference proteome</keyword>
<evidence type="ECO:0000256" key="1">
    <source>
        <dbReference type="SAM" id="Phobius"/>
    </source>
</evidence>
<name>A0A7X6BPF4_9CAUL</name>
<accession>A0A7X6BPF4</accession>
<dbReference type="RefSeq" id="WP_168047057.1">
    <property type="nucleotide sequence ID" value="NZ_JAATJM010000001.1"/>
</dbReference>
<keyword evidence="1" id="KW-0472">Membrane</keyword>
<comment type="caution">
    <text evidence="2">The sequence shown here is derived from an EMBL/GenBank/DDBJ whole genome shotgun (WGS) entry which is preliminary data.</text>
</comment>
<gene>
    <name evidence="2" type="ORF">GGQ87_001978</name>
</gene>
<reference evidence="2 3" key="1">
    <citation type="submission" date="2020-03" db="EMBL/GenBank/DDBJ databases">
        <title>Genomic Encyclopedia of Type Strains, Phase IV (KMG-IV): sequencing the most valuable type-strain genomes for metagenomic binning, comparative biology and taxonomic classification.</title>
        <authorList>
            <person name="Goeker M."/>
        </authorList>
    </citation>
    <scope>NUCLEOTIDE SEQUENCE [LARGE SCALE GENOMIC DNA]</scope>
    <source>
        <strain evidence="2 3">DSM 4736</strain>
    </source>
</reference>
<sequence>MIEPPETPQHVVKGHRSTLPWFDMAMAVGVMAMSFGSLFVSLHTGHTMERLVQQNERLVYAQSTPILQFSTGNNDDGQPVLQGRLTNVGSGAARVVWIRFTNGSFSFVNWQEVIRRLNGGKDAKLVLTAPIARTILSAGEERTVFQWARPTDANEARVWEALNRERWNTVSAACFCSLFDECWTSKLGGDTPVRVESCEVPRPLGGSHASH</sequence>
<dbReference type="EMBL" id="JAATJM010000001">
    <property type="protein sequence ID" value="NJC41720.1"/>
    <property type="molecule type" value="Genomic_DNA"/>
</dbReference>
<organism evidence="2 3">
    <name type="scientific">Brevundimonas alba</name>
    <dbReference type="NCBI Taxonomy" id="74314"/>
    <lineage>
        <taxon>Bacteria</taxon>
        <taxon>Pseudomonadati</taxon>
        <taxon>Pseudomonadota</taxon>
        <taxon>Alphaproteobacteria</taxon>
        <taxon>Caulobacterales</taxon>
        <taxon>Caulobacteraceae</taxon>
        <taxon>Brevundimonas</taxon>
    </lineage>
</organism>